<evidence type="ECO:0000256" key="1">
    <source>
        <dbReference type="SAM" id="MobiDB-lite"/>
    </source>
</evidence>
<comment type="caution">
    <text evidence="2">The sequence shown here is derived from an EMBL/GenBank/DDBJ whole genome shotgun (WGS) entry which is preliminary data.</text>
</comment>
<protein>
    <submittedName>
        <fullName evidence="2">Uncharacterized protein</fullName>
    </submittedName>
</protein>
<feature type="region of interest" description="Disordered" evidence="1">
    <location>
        <begin position="1"/>
        <end position="26"/>
    </location>
</feature>
<accession>A0A822Y1A4</accession>
<proteinExistence type="predicted"/>
<keyword evidence="3" id="KW-1185">Reference proteome</keyword>
<name>A0A822Y1A4_NELNU</name>
<sequence length="87" mass="9558">MDADVSARGVRSGTSWSSKPSVNYPLPSSHKSPLFETIDPSPSSHKSPLFETIGKNFFPPSTYLFSRSSMPDVDLILCRPCLVQLTL</sequence>
<evidence type="ECO:0000313" key="2">
    <source>
        <dbReference type="EMBL" id="DAD25069.1"/>
    </source>
</evidence>
<gene>
    <name evidence="2" type="ORF">HUJ06_026533</name>
</gene>
<feature type="compositionally biased region" description="Polar residues" evidence="1">
    <location>
        <begin position="12"/>
        <end position="21"/>
    </location>
</feature>
<dbReference type="AlphaFoldDB" id="A0A822Y1A4"/>
<evidence type="ECO:0000313" key="3">
    <source>
        <dbReference type="Proteomes" id="UP000607653"/>
    </source>
</evidence>
<organism evidence="2 3">
    <name type="scientific">Nelumbo nucifera</name>
    <name type="common">Sacred lotus</name>
    <dbReference type="NCBI Taxonomy" id="4432"/>
    <lineage>
        <taxon>Eukaryota</taxon>
        <taxon>Viridiplantae</taxon>
        <taxon>Streptophyta</taxon>
        <taxon>Embryophyta</taxon>
        <taxon>Tracheophyta</taxon>
        <taxon>Spermatophyta</taxon>
        <taxon>Magnoliopsida</taxon>
        <taxon>Proteales</taxon>
        <taxon>Nelumbonaceae</taxon>
        <taxon>Nelumbo</taxon>
    </lineage>
</organism>
<reference evidence="2 3" key="1">
    <citation type="journal article" date="2020" name="Mol. Biol. Evol.">
        <title>Distinct Expression and Methylation Patterns for Genes with Different Fates following a Single Whole-Genome Duplication in Flowering Plants.</title>
        <authorList>
            <person name="Shi T."/>
            <person name="Rahmani R.S."/>
            <person name="Gugger P.F."/>
            <person name="Wang M."/>
            <person name="Li H."/>
            <person name="Zhang Y."/>
            <person name="Li Z."/>
            <person name="Wang Q."/>
            <person name="Van de Peer Y."/>
            <person name="Marchal K."/>
            <person name="Chen J."/>
        </authorList>
    </citation>
    <scope>NUCLEOTIDE SEQUENCE [LARGE SCALE GENOMIC DNA]</scope>
    <source>
        <tissue evidence="2">Leaf</tissue>
    </source>
</reference>
<dbReference type="Proteomes" id="UP000607653">
    <property type="component" value="Unassembled WGS sequence"/>
</dbReference>
<dbReference type="EMBL" id="DUZY01000001">
    <property type="protein sequence ID" value="DAD25069.1"/>
    <property type="molecule type" value="Genomic_DNA"/>
</dbReference>